<keyword evidence="1 3" id="KW-0597">Phosphoprotein</keyword>
<dbReference type="SMART" id="SM00448">
    <property type="entry name" value="REC"/>
    <property type="match status" value="1"/>
</dbReference>
<dbReference type="PROSITE" id="PS50110">
    <property type="entry name" value="RESPONSE_REGULATORY"/>
    <property type="match status" value="1"/>
</dbReference>
<dbReference type="InterPro" id="IPR011006">
    <property type="entry name" value="CheY-like_superfamily"/>
</dbReference>
<dbReference type="GO" id="GO:0000160">
    <property type="term" value="P:phosphorelay signal transduction system"/>
    <property type="evidence" value="ECO:0007669"/>
    <property type="project" value="UniProtKB-KW"/>
</dbReference>
<protein>
    <recommendedName>
        <fullName evidence="4">Response regulatory domain-containing protein</fullName>
    </recommendedName>
</protein>
<feature type="domain" description="Response regulatory" evidence="4">
    <location>
        <begin position="2"/>
        <end position="116"/>
    </location>
</feature>
<evidence type="ECO:0000259" key="4">
    <source>
        <dbReference type="PROSITE" id="PS50110"/>
    </source>
</evidence>
<evidence type="ECO:0000256" key="1">
    <source>
        <dbReference type="ARBA" id="ARBA00022553"/>
    </source>
</evidence>
<dbReference type="OrthoDB" id="7277237at2"/>
<dbReference type="CDD" id="cd00156">
    <property type="entry name" value="REC"/>
    <property type="match status" value="1"/>
</dbReference>
<proteinExistence type="predicted"/>
<dbReference type="PANTHER" id="PTHR44591:SF14">
    <property type="entry name" value="PROTEIN PILG"/>
    <property type="match status" value="1"/>
</dbReference>
<evidence type="ECO:0000256" key="2">
    <source>
        <dbReference type="ARBA" id="ARBA00023012"/>
    </source>
</evidence>
<evidence type="ECO:0000256" key="3">
    <source>
        <dbReference type="PROSITE-ProRule" id="PRU00169"/>
    </source>
</evidence>
<evidence type="ECO:0000313" key="5">
    <source>
        <dbReference type="EMBL" id="GEK93897.1"/>
    </source>
</evidence>
<dbReference type="Proteomes" id="UP000321230">
    <property type="component" value="Unassembled WGS sequence"/>
</dbReference>
<dbReference type="InterPro" id="IPR001789">
    <property type="entry name" value="Sig_transdc_resp-reg_receiver"/>
</dbReference>
<accession>A0A511B7W0</accession>
<comment type="caution">
    <text evidence="5">The sequence shown here is derived from an EMBL/GenBank/DDBJ whole genome shotgun (WGS) entry which is preliminary data.</text>
</comment>
<keyword evidence="2" id="KW-0902">Two-component regulatory system</keyword>
<keyword evidence="6" id="KW-1185">Reference proteome</keyword>
<dbReference type="SUPFAM" id="SSF52172">
    <property type="entry name" value="CheY-like"/>
    <property type="match status" value="1"/>
</dbReference>
<evidence type="ECO:0000313" key="6">
    <source>
        <dbReference type="Proteomes" id="UP000321230"/>
    </source>
</evidence>
<dbReference type="InterPro" id="IPR050595">
    <property type="entry name" value="Bact_response_regulator"/>
</dbReference>
<gene>
    <name evidence="5" type="ORF">GWA01_16670</name>
</gene>
<dbReference type="PANTHER" id="PTHR44591">
    <property type="entry name" value="STRESS RESPONSE REGULATOR PROTEIN 1"/>
    <property type="match status" value="1"/>
</dbReference>
<feature type="modified residue" description="4-aspartylphosphate" evidence="3">
    <location>
        <position position="51"/>
    </location>
</feature>
<dbReference type="EMBL" id="BJUZ01000002">
    <property type="protein sequence ID" value="GEK93897.1"/>
    <property type="molecule type" value="Genomic_DNA"/>
</dbReference>
<organism evidence="5 6">
    <name type="scientific">Gluconobacter wancherniae NBRC 103581</name>
    <dbReference type="NCBI Taxonomy" id="656744"/>
    <lineage>
        <taxon>Bacteria</taxon>
        <taxon>Pseudomonadati</taxon>
        <taxon>Pseudomonadota</taxon>
        <taxon>Alphaproteobacteria</taxon>
        <taxon>Acetobacterales</taxon>
        <taxon>Acetobacteraceae</taxon>
        <taxon>Gluconobacter</taxon>
    </lineage>
</organism>
<dbReference type="AlphaFoldDB" id="A0A511B7W0"/>
<dbReference type="Pfam" id="PF00072">
    <property type="entry name" value="Response_reg"/>
    <property type="match status" value="1"/>
</dbReference>
<dbReference type="RefSeq" id="WP_146796251.1">
    <property type="nucleotide sequence ID" value="NZ_BARC01000008.1"/>
</dbReference>
<name>A0A511B7W0_9PROT</name>
<reference evidence="5 6" key="1">
    <citation type="submission" date="2019-07" db="EMBL/GenBank/DDBJ databases">
        <title>Whole genome shotgun sequence of Gluconobacter wancherniae NBRC 103581.</title>
        <authorList>
            <person name="Hosoyama A."/>
            <person name="Uohara A."/>
            <person name="Ohji S."/>
            <person name="Ichikawa N."/>
        </authorList>
    </citation>
    <scope>NUCLEOTIDE SEQUENCE [LARGE SCALE GENOMIC DNA]</scope>
    <source>
        <strain evidence="5 6">NBRC 103581</strain>
    </source>
</reference>
<sequence>MNVLLVEDDDSIALVVEAVLKKEGHVVVRVGDAEAGLATATESIPDMLIADLTLPGDMDGLAMAKLLCARCPALPVVLMSGAFDEDSMKPPGLEKAALLPKPFRRAALLEALERARDVIQG</sequence>
<dbReference type="Gene3D" id="3.40.50.2300">
    <property type="match status" value="1"/>
</dbReference>